<organism evidence="2 3">
    <name type="scientific">Candidatus Roizmanbacteria bacterium CG10_big_fil_rev_8_21_14_0_10_45_7</name>
    <dbReference type="NCBI Taxonomy" id="1974854"/>
    <lineage>
        <taxon>Bacteria</taxon>
        <taxon>Candidatus Roizmaniibacteriota</taxon>
    </lineage>
</organism>
<sequence>MTTYAATRTDRSGPGPSRSTCHAFAPPLSGLEYSPQLAREAVQSVVGNHQLHFQMVENHDLVKHHSRLELPRVTGVASHDRILSKSQETDNIDRPFDAESVVGGHQSLEFGVVSGVVIAHHDYLDVVLGEGSIEDLEKAFTVDIQTLNEQSIGQITIPGSPQLVDADGRGQLTRAQFRGAQAVHVASHIMASGLQLSGELADTIDFTVKDENTRHFRHLLLG</sequence>
<evidence type="ECO:0000256" key="1">
    <source>
        <dbReference type="SAM" id="MobiDB-lite"/>
    </source>
</evidence>
<evidence type="ECO:0000313" key="2">
    <source>
        <dbReference type="EMBL" id="PJE63724.1"/>
    </source>
</evidence>
<feature type="region of interest" description="Disordered" evidence="1">
    <location>
        <begin position="1"/>
        <end position="20"/>
    </location>
</feature>
<dbReference type="Proteomes" id="UP000231569">
    <property type="component" value="Unassembled WGS sequence"/>
</dbReference>
<dbReference type="EMBL" id="PFEE01000038">
    <property type="protein sequence ID" value="PJE63724.1"/>
    <property type="molecule type" value="Genomic_DNA"/>
</dbReference>
<gene>
    <name evidence="2" type="ORF">COU89_01780</name>
</gene>
<dbReference type="AlphaFoldDB" id="A0A2M8KUW9"/>
<evidence type="ECO:0000313" key="3">
    <source>
        <dbReference type="Proteomes" id="UP000231569"/>
    </source>
</evidence>
<protein>
    <submittedName>
        <fullName evidence="2">Uncharacterized protein</fullName>
    </submittedName>
</protein>
<reference evidence="3" key="1">
    <citation type="submission" date="2017-09" db="EMBL/GenBank/DDBJ databases">
        <title>Depth-based differentiation of microbial function through sediment-hosted aquifers and enrichment of novel symbionts in the deep terrestrial subsurface.</title>
        <authorList>
            <person name="Probst A.J."/>
            <person name="Ladd B."/>
            <person name="Jarett J.K."/>
            <person name="Geller-Mcgrath D.E."/>
            <person name="Sieber C.M.K."/>
            <person name="Emerson J.B."/>
            <person name="Anantharaman K."/>
            <person name="Thomas B.C."/>
            <person name="Malmstrom R."/>
            <person name="Stieglmeier M."/>
            <person name="Klingl A."/>
            <person name="Woyke T."/>
            <person name="Ryan C.M."/>
            <person name="Banfield J.F."/>
        </authorList>
    </citation>
    <scope>NUCLEOTIDE SEQUENCE [LARGE SCALE GENOMIC DNA]</scope>
</reference>
<proteinExistence type="predicted"/>
<name>A0A2M8KUW9_9BACT</name>
<accession>A0A2M8KUW9</accession>
<comment type="caution">
    <text evidence="2">The sequence shown here is derived from an EMBL/GenBank/DDBJ whole genome shotgun (WGS) entry which is preliminary data.</text>
</comment>